<dbReference type="Proteomes" id="UP000024635">
    <property type="component" value="Unassembled WGS sequence"/>
</dbReference>
<keyword evidence="2" id="KW-1185">Reference proteome</keyword>
<comment type="caution">
    <text evidence="1">The sequence shown here is derived from an EMBL/GenBank/DDBJ whole genome shotgun (WGS) entry which is preliminary data.</text>
</comment>
<name>A0A016THM0_9BILA</name>
<sequence>MLRFREPLMQQQVLNKKRLWKAAAPKGFCRGFSIARNGRGLTVIPQKWVKEQKGLSIHTITKAIGS</sequence>
<proteinExistence type="predicted"/>
<dbReference type="EMBL" id="JARK01001438">
    <property type="protein sequence ID" value="EYC02073.1"/>
    <property type="molecule type" value="Genomic_DNA"/>
</dbReference>
<reference evidence="2" key="1">
    <citation type="journal article" date="2015" name="Nat. Genet.">
        <title>The genome and transcriptome of the zoonotic hookworm Ancylostoma ceylanicum identify infection-specific gene families.</title>
        <authorList>
            <person name="Schwarz E.M."/>
            <person name="Hu Y."/>
            <person name="Antoshechkin I."/>
            <person name="Miller M.M."/>
            <person name="Sternberg P.W."/>
            <person name="Aroian R.V."/>
        </authorList>
    </citation>
    <scope>NUCLEOTIDE SEQUENCE</scope>
    <source>
        <strain evidence="2">HY135</strain>
    </source>
</reference>
<dbReference type="AlphaFoldDB" id="A0A016THM0"/>
<gene>
    <name evidence="1" type="primary">Acey_s0102.g3467</name>
    <name evidence="1" type="ORF">Y032_0102g3467</name>
</gene>
<evidence type="ECO:0000313" key="1">
    <source>
        <dbReference type="EMBL" id="EYC02073.1"/>
    </source>
</evidence>
<evidence type="ECO:0000313" key="2">
    <source>
        <dbReference type="Proteomes" id="UP000024635"/>
    </source>
</evidence>
<accession>A0A016THM0</accession>
<protein>
    <submittedName>
        <fullName evidence="1">Uncharacterized protein</fullName>
    </submittedName>
</protein>
<organism evidence="1 2">
    <name type="scientific">Ancylostoma ceylanicum</name>
    <dbReference type="NCBI Taxonomy" id="53326"/>
    <lineage>
        <taxon>Eukaryota</taxon>
        <taxon>Metazoa</taxon>
        <taxon>Ecdysozoa</taxon>
        <taxon>Nematoda</taxon>
        <taxon>Chromadorea</taxon>
        <taxon>Rhabditida</taxon>
        <taxon>Rhabditina</taxon>
        <taxon>Rhabditomorpha</taxon>
        <taxon>Strongyloidea</taxon>
        <taxon>Ancylostomatidae</taxon>
        <taxon>Ancylostomatinae</taxon>
        <taxon>Ancylostoma</taxon>
    </lineage>
</organism>